<dbReference type="PANTHER" id="PTHR12820">
    <property type="entry name" value="VACUOLAR SORTING PROTEIN 53"/>
    <property type="match status" value="1"/>
</dbReference>
<organism evidence="4 5">
    <name type="scientific">Penstemon davidsonii</name>
    <dbReference type="NCBI Taxonomy" id="160366"/>
    <lineage>
        <taxon>Eukaryota</taxon>
        <taxon>Viridiplantae</taxon>
        <taxon>Streptophyta</taxon>
        <taxon>Embryophyta</taxon>
        <taxon>Tracheophyta</taxon>
        <taxon>Spermatophyta</taxon>
        <taxon>Magnoliopsida</taxon>
        <taxon>eudicotyledons</taxon>
        <taxon>Gunneridae</taxon>
        <taxon>Pentapetalae</taxon>
        <taxon>asterids</taxon>
        <taxon>lamiids</taxon>
        <taxon>Lamiales</taxon>
        <taxon>Plantaginaceae</taxon>
        <taxon>Cheloneae</taxon>
        <taxon>Penstemon</taxon>
    </lineage>
</organism>
<evidence type="ECO:0000313" key="5">
    <source>
        <dbReference type="Proteomes" id="UP001291926"/>
    </source>
</evidence>
<feature type="domain" description="Vps53 N-terminal" evidence="3">
    <location>
        <begin position="6"/>
        <end position="123"/>
    </location>
</feature>
<dbReference type="EMBL" id="JAYDYQ010001112">
    <property type="protein sequence ID" value="KAK4487801.1"/>
    <property type="molecule type" value="Genomic_DNA"/>
</dbReference>
<dbReference type="Pfam" id="PF04100">
    <property type="entry name" value="Vps53_N"/>
    <property type="match status" value="2"/>
</dbReference>
<protein>
    <recommendedName>
        <fullName evidence="3">Vps53 N-terminal domain-containing protein</fullName>
    </recommendedName>
</protein>
<comment type="caution">
    <text evidence="4">The sequence shown here is derived from an EMBL/GenBank/DDBJ whole genome shotgun (WGS) entry which is preliminary data.</text>
</comment>
<reference evidence="4 5" key="1">
    <citation type="journal article" date="2023" name="bioRxiv">
        <title>Genome report: Whole genome sequence and annotation of Penstemon davidsonii.</title>
        <authorList>
            <person name="Ostevik K.L."/>
            <person name="Alabady M."/>
            <person name="Zhang M."/>
            <person name="Rausher M.D."/>
        </authorList>
    </citation>
    <scope>NUCLEOTIDE SEQUENCE [LARGE SCALE GENOMIC DNA]</scope>
    <source>
        <strain evidence="4">DNT005</strain>
        <tissue evidence="4">Whole leaf</tissue>
    </source>
</reference>
<keyword evidence="5" id="KW-1185">Reference proteome</keyword>
<gene>
    <name evidence="4" type="ORF">RD792_005512</name>
</gene>
<evidence type="ECO:0000256" key="2">
    <source>
        <dbReference type="SAM" id="Phobius"/>
    </source>
</evidence>
<feature type="region of interest" description="Disordered" evidence="1">
    <location>
        <begin position="370"/>
        <end position="395"/>
    </location>
</feature>
<feature type="domain" description="Vps53 N-terminal" evidence="3">
    <location>
        <begin position="164"/>
        <end position="408"/>
    </location>
</feature>
<dbReference type="Proteomes" id="UP001291926">
    <property type="component" value="Unassembled WGS sequence"/>
</dbReference>
<evidence type="ECO:0000256" key="1">
    <source>
        <dbReference type="SAM" id="MobiDB-lite"/>
    </source>
</evidence>
<accession>A0ABR0DF05</accession>
<evidence type="ECO:0000259" key="3">
    <source>
        <dbReference type="Pfam" id="PF04100"/>
    </source>
</evidence>
<sequence>MATTDKQNALDYINQMFPTEASLSGVEPLMQKIHGDIRRVDTEILAAVRQQSNSGSKAREDLAAATHAVQELIYKIREIKTKAEQSETMVQEICRDIKKLDFAKKHITTTITALHRLTMLVLGKSPLIFLLFGLLKPVVKSFDKKGVGLIASFLFPFTLKPLFCMTVSAVEQLQVMASKRQYKEAAAQLEAVNQLCSHFEAYRDIPRITELREKFKSIKQILKSHVFSDFSSLGTGKEAEETNLLQQLSDACLVVDALEPSVREELVKNFCSRELTSYQQIFEGSELAKLDKTERRYAWIKRRLRTNEEIWKIFPSSWHVPYLLCIQFCKLTRTQLVEILSNLKEKPDVGTLLLALQRTLEFEEELAEKFGGGSRSREPRSDIGEDMMEFNNQTVSDIRKKYEKKLAAHQETENEA</sequence>
<proteinExistence type="predicted"/>
<keyword evidence="2" id="KW-1133">Transmembrane helix</keyword>
<feature type="transmembrane region" description="Helical" evidence="2">
    <location>
        <begin position="114"/>
        <end position="135"/>
    </location>
</feature>
<keyword evidence="2" id="KW-0472">Membrane</keyword>
<dbReference type="PANTHER" id="PTHR12820:SF0">
    <property type="entry name" value="VACUOLAR PROTEIN SORTING-ASSOCIATED PROTEIN 53 HOMOLOG"/>
    <property type="match status" value="1"/>
</dbReference>
<dbReference type="InterPro" id="IPR007234">
    <property type="entry name" value="Vps53_N"/>
</dbReference>
<keyword evidence="2" id="KW-0812">Transmembrane</keyword>
<evidence type="ECO:0000313" key="4">
    <source>
        <dbReference type="EMBL" id="KAK4487801.1"/>
    </source>
</evidence>
<dbReference type="InterPro" id="IPR039766">
    <property type="entry name" value="Vps53"/>
</dbReference>
<feature type="transmembrane region" description="Helical" evidence="2">
    <location>
        <begin position="147"/>
        <end position="170"/>
    </location>
</feature>
<name>A0ABR0DF05_9LAMI</name>